<keyword evidence="3" id="KW-1185">Reference proteome</keyword>
<dbReference type="RefSeq" id="WP_189494621.1">
    <property type="nucleotide sequence ID" value="NZ_BMZH01000001.1"/>
</dbReference>
<evidence type="ECO:0000313" key="2">
    <source>
        <dbReference type="EMBL" id="GHA83015.1"/>
    </source>
</evidence>
<accession>A0A8J3CN58</accession>
<evidence type="ECO:0008006" key="4">
    <source>
        <dbReference type="Google" id="ProtNLM"/>
    </source>
</evidence>
<comment type="caution">
    <text evidence="2">The sequence shown here is derived from an EMBL/GenBank/DDBJ whole genome shotgun (WGS) entry which is preliminary data.</text>
</comment>
<dbReference type="Pfam" id="PF09838">
    <property type="entry name" value="DUF2065"/>
    <property type="match status" value="1"/>
</dbReference>
<dbReference type="EMBL" id="BMZH01000001">
    <property type="protein sequence ID" value="GHA83015.1"/>
    <property type="molecule type" value="Genomic_DNA"/>
</dbReference>
<keyword evidence="1" id="KW-0812">Transmembrane</keyword>
<organism evidence="2 3">
    <name type="scientific">Algimonas arctica</name>
    <dbReference type="NCBI Taxonomy" id="1479486"/>
    <lineage>
        <taxon>Bacteria</taxon>
        <taxon>Pseudomonadati</taxon>
        <taxon>Pseudomonadota</taxon>
        <taxon>Alphaproteobacteria</taxon>
        <taxon>Maricaulales</taxon>
        <taxon>Robiginitomaculaceae</taxon>
        <taxon>Algimonas</taxon>
    </lineage>
</organism>
<keyword evidence="1" id="KW-0472">Membrane</keyword>
<dbReference type="AlphaFoldDB" id="A0A8J3CN58"/>
<proteinExistence type="predicted"/>
<protein>
    <recommendedName>
        <fullName evidence="4">DUF2065 domain-containing protein</fullName>
    </recommendedName>
</protein>
<keyword evidence="1" id="KW-1133">Transmembrane helix</keyword>
<name>A0A8J3CN58_9PROT</name>
<gene>
    <name evidence="2" type="ORF">GCM10009069_02850</name>
</gene>
<reference evidence="2" key="1">
    <citation type="journal article" date="2014" name="Int. J. Syst. Evol. Microbiol.">
        <title>Complete genome sequence of Corynebacterium casei LMG S-19264T (=DSM 44701T), isolated from a smear-ripened cheese.</title>
        <authorList>
            <consortium name="US DOE Joint Genome Institute (JGI-PGF)"/>
            <person name="Walter F."/>
            <person name="Albersmeier A."/>
            <person name="Kalinowski J."/>
            <person name="Ruckert C."/>
        </authorList>
    </citation>
    <scope>NUCLEOTIDE SEQUENCE</scope>
    <source>
        <strain evidence="2">KCTC 32513</strain>
    </source>
</reference>
<evidence type="ECO:0000256" key="1">
    <source>
        <dbReference type="SAM" id="Phobius"/>
    </source>
</evidence>
<feature type="transmembrane region" description="Helical" evidence="1">
    <location>
        <begin position="45"/>
        <end position="64"/>
    </location>
</feature>
<evidence type="ECO:0000313" key="3">
    <source>
        <dbReference type="Proteomes" id="UP000634004"/>
    </source>
</evidence>
<reference evidence="2" key="2">
    <citation type="submission" date="2020-09" db="EMBL/GenBank/DDBJ databases">
        <authorList>
            <person name="Sun Q."/>
            <person name="Kim S."/>
        </authorList>
    </citation>
    <scope>NUCLEOTIDE SEQUENCE</scope>
    <source>
        <strain evidence="2">KCTC 32513</strain>
    </source>
</reference>
<sequence length="68" mass="7109">MSAATVLLLVFGGALAVEGLGWALAPDAMRRASAEAMAMLDSQRLSRLGLLCTALGLLMIWIGVRLHG</sequence>
<dbReference type="Proteomes" id="UP000634004">
    <property type="component" value="Unassembled WGS sequence"/>
</dbReference>
<dbReference type="InterPro" id="IPR019201">
    <property type="entry name" value="DUF2065"/>
</dbReference>